<organism evidence="1 2">
    <name type="scientific">Paramecium primaurelia</name>
    <dbReference type="NCBI Taxonomy" id="5886"/>
    <lineage>
        <taxon>Eukaryota</taxon>
        <taxon>Sar</taxon>
        <taxon>Alveolata</taxon>
        <taxon>Ciliophora</taxon>
        <taxon>Intramacronucleata</taxon>
        <taxon>Oligohymenophorea</taxon>
        <taxon>Peniculida</taxon>
        <taxon>Parameciidae</taxon>
        <taxon>Paramecium</taxon>
    </lineage>
</organism>
<dbReference type="EMBL" id="CAJJDM010000192">
    <property type="protein sequence ID" value="CAD8116905.1"/>
    <property type="molecule type" value="Genomic_DNA"/>
</dbReference>
<proteinExistence type="predicted"/>
<accession>A0A8S1QQ10</accession>
<dbReference type="Proteomes" id="UP000688137">
    <property type="component" value="Unassembled WGS sequence"/>
</dbReference>
<comment type="caution">
    <text evidence="1">The sequence shown here is derived from an EMBL/GenBank/DDBJ whole genome shotgun (WGS) entry which is preliminary data.</text>
</comment>
<keyword evidence="2" id="KW-1185">Reference proteome</keyword>
<gene>
    <name evidence="1" type="ORF">PPRIM_AZ9-3.1.T1830013</name>
</gene>
<evidence type="ECO:0000313" key="1">
    <source>
        <dbReference type="EMBL" id="CAD8116905.1"/>
    </source>
</evidence>
<reference evidence="1" key="1">
    <citation type="submission" date="2021-01" db="EMBL/GenBank/DDBJ databases">
        <authorList>
            <consortium name="Genoscope - CEA"/>
            <person name="William W."/>
        </authorList>
    </citation>
    <scope>NUCLEOTIDE SEQUENCE</scope>
</reference>
<protein>
    <submittedName>
        <fullName evidence="1">Uncharacterized protein</fullName>
    </submittedName>
</protein>
<sequence length="93" mass="11113">MIRENIFKQKFHIWLQDDDKLGKSKGWILYEVGDNEVMNLYEFLASDEQTDRIENAILAGCNFPMFGVKQGNSWMIRMVSWYWGLNLDYLVKR</sequence>
<evidence type="ECO:0000313" key="2">
    <source>
        <dbReference type="Proteomes" id="UP000688137"/>
    </source>
</evidence>
<dbReference type="AlphaFoldDB" id="A0A8S1QQ10"/>
<name>A0A8S1QQ10_PARPR</name>